<dbReference type="Proteomes" id="UP000019678">
    <property type="component" value="Unassembled WGS sequence"/>
</dbReference>
<dbReference type="eggNOG" id="COG0657">
    <property type="taxonomic scope" value="Bacteria"/>
</dbReference>
<dbReference type="PANTHER" id="PTHR48081:SF8">
    <property type="entry name" value="ALPHA_BETA HYDROLASE FOLD-3 DOMAIN-CONTAINING PROTEIN-RELATED"/>
    <property type="match status" value="1"/>
</dbReference>
<gene>
    <name evidence="3" type="ORF">CAP_0583</name>
</gene>
<evidence type="ECO:0000256" key="1">
    <source>
        <dbReference type="ARBA" id="ARBA00022801"/>
    </source>
</evidence>
<dbReference type="GO" id="GO:0016787">
    <property type="term" value="F:hydrolase activity"/>
    <property type="evidence" value="ECO:0007669"/>
    <property type="project" value="UniProtKB-KW"/>
</dbReference>
<dbReference type="STRING" id="1192034.CAP_0583"/>
<proteinExistence type="predicted"/>
<dbReference type="SUPFAM" id="SSF53474">
    <property type="entry name" value="alpha/beta-Hydrolases"/>
    <property type="match status" value="1"/>
</dbReference>
<evidence type="ECO:0000313" key="3">
    <source>
        <dbReference type="EMBL" id="EYF07104.1"/>
    </source>
</evidence>
<keyword evidence="4" id="KW-1185">Reference proteome</keyword>
<dbReference type="EMBL" id="ASRX01000011">
    <property type="protein sequence ID" value="EYF07104.1"/>
    <property type="molecule type" value="Genomic_DNA"/>
</dbReference>
<reference evidence="3 4" key="1">
    <citation type="submission" date="2013-05" db="EMBL/GenBank/DDBJ databases">
        <title>Genome assembly of Chondromyces apiculatus DSM 436.</title>
        <authorList>
            <person name="Sharma G."/>
            <person name="Khatri I."/>
            <person name="Kaur C."/>
            <person name="Mayilraj S."/>
            <person name="Subramanian S."/>
        </authorList>
    </citation>
    <scope>NUCLEOTIDE SEQUENCE [LARGE SCALE GENOMIC DNA]</scope>
    <source>
        <strain evidence="3 4">DSM 436</strain>
    </source>
</reference>
<keyword evidence="1" id="KW-0378">Hydrolase</keyword>
<evidence type="ECO:0000259" key="2">
    <source>
        <dbReference type="Pfam" id="PF07859"/>
    </source>
</evidence>
<dbReference type="Pfam" id="PF07859">
    <property type="entry name" value="Abhydrolase_3"/>
    <property type="match status" value="1"/>
</dbReference>
<protein>
    <submittedName>
        <fullName evidence="3">Esterase/lipase/thioesterase</fullName>
    </submittedName>
</protein>
<dbReference type="Gene3D" id="3.40.50.1820">
    <property type="entry name" value="alpha/beta hydrolase"/>
    <property type="match status" value="1"/>
</dbReference>
<dbReference type="PANTHER" id="PTHR48081">
    <property type="entry name" value="AB HYDROLASE SUPERFAMILY PROTEIN C4A8.06C"/>
    <property type="match status" value="1"/>
</dbReference>
<comment type="caution">
    <text evidence="3">The sequence shown here is derived from an EMBL/GenBank/DDBJ whole genome shotgun (WGS) entry which is preliminary data.</text>
</comment>
<dbReference type="OrthoDB" id="24847at2"/>
<organism evidence="3 4">
    <name type="scientific">Chondromyces apiculatus DSM 436</name>
    <dbReference type="NCBI Taxonomy" id="1192034"/>
    <lineage>
        <taxon>Bacteria</taxon>
        <taxon>Pseudomonadati</taxon>
        <taxon>Myxococcota</taxon>
        <taxon>Polyangia</taxon>
        <taxon>Polyangiales</taxon>
        <taxon>Polyangiaceae</taxon>
        <taxon>Chondromyces</taxon>
    </lineage>
</organism>
<accession>A0A017TD11</accession>
<dbReference type="InterPro" id="IPR029058">
    <property type="entry name" value="AB_hydrolase_fold"/>
</dbReference>
<dbReference type="InterPro" id="IPR050300">
    <property type="entry name" value="GDXG_lipolytic_enzyme"/>
</dbReference>
<dbReference type="RefSeq" id="WP_044238061.1">
    <property type="nucleotide sequence ID" value="NZ_ASRX01000011.1"/>
</dbReference>
<feature type="domain" description="Alpha/beta hydrolase fold-3" evidence="2">
    <location>
        <begin position="85"/>
        <end position="294"/>
    </location>
</feature>
<sequence length="332" mass="35158">MTTRHLVDPELLPLLDRIPPIQITPETLPQIRAMRREANAQMAAAAPAFPDVEVEERRVPGPDGAPEVRVLIYLPKDAPRPLPALLWIHGGGYVFGSADGDDAKVKEMVSLLGCAAVSVDYRLAPETPHPGPVEDCYAALTWLHANAAQLGVDTTRIAIGGKSAGGGLAAGLGLLTRDRGEVPLVFQLLIYPMLDDRTAVAGDPHPHVGEFVWTPEANLVGWTALLGKAPGGEGVSPYAAAARAESVAGLPATFISVGALDLFVEENLEYARRLMRAGVPTELHVYPGAFHGFSMLASAQVSQAYHRDLMDALRRALHPRGAPEPEGAPGGG</sequence>
<dbReference type="AlphaFoldDB" id="A0A017TD11"/>
<evidence type="ECO:0000313" key="4">
    <source>
        <dbReference type="Proteomes" id="UP000019678"/>
    </source>
</evidence>
<name>A0A017TD11_9BACT</name>
<dbReference type="InterPro" id="IPR013094">
    <property type="entry name" value="AB_hydrolase_3"/>
</dbReference>